<evidence type="ECO:0000256" key="1">
    <source>
        <dbReference type="ARBA" id="ARBA00022729"/>
    </source>
</evidence>
<dbReference type="InterPro" id="IPR036908">
    <property type="entry name" value="RlpA-like_sf"/>
</dbReference>
<reference evidence="3" key="1">
    <citation type="submission" date="2022-08" db="EMBL/GenBank/DDBJ databases">
        <title>A Global Phylogenomic Analysis of the Shiitake Genus Lentinula.</title>
        <authorList>
            <consortium name="DOE Joint Genome Institute"/>
            <person name="Sierra-Patev S."/>
            <person name="Min B."/>
            <person name="Naranjo-Ortiz M."/>
            <person name="Looney B."/>
            <person name="Konkel Z."/>
            <person name="Slot J.C."/>
            <person name="Sakamoto Y."/>
            <person name="Steenwyk J.L."/>
            <person name="Rokas A."/>
            <person name="Carro J."/>
            <person name="Camarero S."/>
            <person name="Ferreira P."/>
            <person name="Molpeceres G."/>
            <person name="Ruiz-Duenas F.J."/>
            <person name="Serrano A."/>
            <person name="Henrissat B."/>
            <person name="Drula E."/>
            <person name="Hughes K.W."/>
            <person name="Mata J.L."/>
            <person name="Ishikawa N.K."/>
            <person name="Vargas-Isla R."/>
            <person name="Ushijima S."/>
            <person name="Smith C.A."/>
            <person name="Ahrendt S."/>
            <person name="Andreopoulos W."/>
            <person name="He G."/>
            <person name="Labutti K."/>
            <person name="Lipzen A."/>
            <person name="Ng V."/>
            <person name="Riley R."/>
            <person name="Sandor L."/>
            <person name="Barry K."/>
            <person name="Martinez A.T."/>
            <person name="Xiao Y."/>
            <person name="Gibbons J.G."/>
            <person name="Terashima K."/>
            <person name="Grigoriev I.V."/>
            <person name="Hibbett D.S."/>
        </authorList>
    </citation>
    <scope>NUCLEOTIDE SEQUENCE</scope>
    <source>
        <strain evidence="3">RHP3577 ss4</strain>
    </source>
</reference>
<keyword evidence="1 2" id="KW-0732">Signal</keyword>
<gene>
    <name evidence="3" type="ORF">C8R41DRAFT_871173</name>
</gene>
<organism evidence="3 4">
    <name type="scientific">Lentinula lateritia</name>
    <dbReference type="NCBI Taxonomy" id="40482"/>
    <lineage>
        <taxon>Eukaryota</taxon>
        <taxon>Fungi</taxon>
        <taxon>Dikarya</taxon>
        <taxon>Basidiomycota</taxon>
        <taxon>Agaricomycotina</taxon>
        <taxon>Agaricomycetes</taxon>
        <taxon>Agaricomycetidae</taxon>
        <taxon>Agaricales</taxon>
        <taxon>Marasmiineae</taxon>
        <taxon>Omphalotaceae</taxon>
        <taxon>Lentinula</taxon>
    </lineage>
</organism>
<dbReference type="Proteomes" id="UP001150217">
    <property type="component" value="Unassembled WGS sequence"/>
</dbReference>
<evidence type="ECO:0008006" key="5">
    <source>
        <dbReference type="Google" id="ProtNLM"/>
    </source>
</evidence>
<comment type="caution">
    <text evidence="3">The sequence shown here is derived from an EMBL/GenBank/DDBJ whole genome shotgun (WGS) entry which is preliminary data.</text>
</comment>
<feature type="signal peptide" evidence="2">
    <location>
        <begin position="1"/>
        <end position="27"/>
    </location>
</feature>
<dbReference type="PANTHER" id="PTHR31836:SF28">
    <property type="entry name" value="SRCR DOMAIN-CONTAINING PROTEIN-RELATED"/>
    <property type="match status" value="1"/>
</dbReference>
<evidence type="ECO:0000313" key="4">
    <source>
        <dbReference type="Proteomes" id="UP001150217"/>
    </source>
</evidence>
<dbReference type="CDD" id="cd22191">
    <property type="entry name" value="DPBB_RlpA_EXP_N-like"/>
    <property type="match status" value="1"/>
</dbReference>
<proteinExistence type="predicted"/>
<dbReference type="PANTHER" id="PTHR31836">
    <property type="match status" value="1"/>
</dbReference>
<evidence type="ECO:0000313" key="3">
    <source>
        <dbReference type="EMBL" id="KAJ4468484.1"/>
    </source>
</evidence>
<dbReference type="SUPFAM" id="SSF50685">
    <property type="entry name" value="Barwin-like endoglucanases"/>
    <property type="match status" value="1"/>
</dbReference>
<sequence length="188" mass="20122">MFTKSFASSFALVFVSVMAMFVSVSYGAPIAVRRSTVLAARQDTSASGTTHSGDGTWYETGLGAIVAIGFQSFDSYPGATANPNDNPICNQKVTIYYGGKNATATITDRCAGCAGADDLDMSPSLFDTLVGDPGYRRDYWVMCEVSEHVVLFSSIVLHTLSLLSSRWYSKALPGFLLPYLLGGIALRP</sequence>
<keyword evidence="4" id="KW-1185">Reference proteome</keyword>
<feature type="chain" id="PRO_5046619477" description="RlpA-like protein double-psi beta-barrel domain-containing protein" evidence="2">
    <location>
        <begin position="28"/>
        <end position="188"/>
    </location>
</feature>
<dbReference type="Gene3D" id="2.40.40.10">
    <property type="entry name" value="RlpA-like domain"/>
    <property type="match status" value="1"/>
</dbReference>
<name>A0ABQ8V552_9AGAR</name>
<accession>A0ABQ8V552</accession>
<dbReference type="EMBL" id="JANVFT010000101">
    <property type="protein sequence ID" value="KAJ4468484.1"/>
    <property type="molecule type" value="Genomic_DNA"/>
</dbReference>
<evidence type="ECO:0000256" key="2">
    <source>
        <dbReference type="SAM" id="SignalP"/>
    </source>
</evidence>
<dbReference type="InterPro" id="IPR051477">
    <property type="entry name" value="Expansin_CellWall"/>
</dbReference>
<protein>
    <recommendedName>
        <fullName evidence="5">RlpA-like protein double-psi beta-barrel domain-containing protein</fullName>
    </recommendedName>
</protein>